<dbReference type="SUPFAM" id="SSF51735">
    <property type="entry name" value="NAD(P)-binding Rossmann-fold domains"/>
    <property type="match status" value="1"/>
</dbReference>
<keyword evidence="5" id="KW-1185">Reference proteome</keyword>
<proteinExistence type="inferred from homology"/>
<dbReference type="PANTHER" id="PTHR42748">
    <property type="entry name" value="NITROGEN METABOLITE REPRESSION PROTEIN NMRA FAMILY MEMBER"/>
    <property type="match status" value="1"/>
</dbReference>
<dbReference type="InterPro" id="IPR051164">
    <property type="entry name" value="NmrA-like_oxidored"/>
</dbReference>
<evidence type="ECO:0000259" key="3">
    <source>
        <dbReference type="Pfam" id="PF05368"/>
    </source>
</evidence>
<dbReference type="Proteomes" id="UP000664132">
    <property type="component" value="Unassembled WGS sequence"/>
</dbReference>
<feature type="domain" description="NmrA-like" evidence="3">
    <location>
        <begin position="4"/>
        <end position="256"/>
    </location>
</feature>
<comment type="caution">
    <text evidence="4">The sequence shown here is derived from an EMBL/GenBank/DDBJ whole genome shotgun (WGS) entry which is preliminary data.</text>
</comment>
<dbReference type="Pfam" id="PF05368">
    <property type="entry name" value="NmrA"/>
    <property type="match status" value="1"/>
</dbReference>
<organism evidence="4 5">
    <name type="scientific">Cadophora malorum</name>
    <dbReference type="NCBI Taxonomy" id="108018"/>
    <lineage>
        <taxon>Eukaryota</taxon>
        <taxon>Fungi</taxon>
        <taxon>Dikarya</taxon>
        <taxon>Ascomycota</taxon>
        <taxon>Pezizomycotina</taxon>
        <taxon>Leotiomycetes</taxon>
        <taxon>Helotiales</taxon>
        <taxon>Ploettnerulaceae</taxon>
        <taxon>Cadophora</taxon>
    </lineage>
</organism>
<dbReference type="GO" id="GO:0005634">
    <property type="term" value="C:nucleus"/>
    <property type="evidence" value="ECO:0007669"/>
    <property type="project" value="TreeGrafter"/>
</dbReference>
<keyword evidence="2" id="KW-0521">NADP</keyword>
<dbReference type="EMBL" id="JAFJYH010000227">
    <property type="protein sequence ID" value="KAG4415303.1"/>
    <property type="molecule type" value="Genomic_DNA"/>
</dbReference>
<dbReference type="InterPro" id="IPR008030">
    <property type="entry name" value="NmrA-like"/>
</dbReference>
<dbReference type="OrthoDB" id="413314at2759"/>
<dbReference type="InterPro" id="IPR036291">
    <property type="entry name" value="NAD(P)-bd_dom_sf"/>
</dbReference>
<dbReference type="Gene3D" id="3.90.25.10">
    <property type="entry name" value="UDP-galactose 4-epimerase, domain 1"/>
    <property type="match status" value="1"/>
</dbReference>
<dbReference type="AlphaFoldDB" id="A0A8H7W7M5"/>
<name>A0A8H7W7M5_9HELO</name>
<dbReference type="PANTHER" id="PTHR42748:SF31">
    <property type="entry name" value="NMRA-LIKE DOMAIN-CONTAINING PROTEIN-RELATED"/>
    <property type="match status" value="1"/>
</dbReference>
<evidence type="ECO:0000313" key="5">
    <source>
        <dbReference type="Proteomes" id="UP000664132"/>
    </source>
</evidence>
<gene>
    <name evidence="4" type="ORF">IFR04_011558</name>
</gene>
<accession>A0A8H7W7M5</accession>
<evidence type="ECO:0000313" key="4">
    <source>
        <dbReference type="EMBL" id="KAG4415303.1"/>
    </source>
</evidence>
<protein>
    <recommendedName>
        <fullName evidence="3">NmrA-like domain-containing protein</fullName>
    </recommendedName>
</protein>
<sequence length="316" mass="34713">MAPKTILIVGATGNTGRKTTETLSQNTKTMSHLKEYRLLALTRSTGSAVAQTLSRLSNVTLEEKNWPEIDAAWLRERNVVKVFIASHNEPAHFAEESAFHVAALKAGVRYVVRISTTAANVTPDCLAYYPRQHWAIEQLLGSPQFTKMQWSSLQPNVFFAFTLPPAVEFVKNCRKGGKQGTLGLMLDEKAPVGVVDADDVGRFAAALLSAEDHSIHNKKKYVLNGPEDLTGRAIVDLVEKEIGTKVQNVKFRDVDFVDQMGASSLQAHLVQSIREAPVTAWDGKCSIATTSKEVYDLASPQTTAGEWFQNALKDQA</sequence>
<dbReference type="Gene3D" id="3.40.50.720">
    <property type="entry name" value="NAD(P)-binding Rossmann-like Domain"/>
    <property type="match status" value="1"/>
</dbReference>
<reference evidence="4" key="1">
    <citation type="submission" date="2021-02" db="EMBL/GenBank/DDBJ databases">
        <title>Genome sequence Cadophora malorum strain M34.</title>
        <authorList>
            <person name="Stefanovic E."/>
            <person name="Vu D."/>
            <person name="Scully C."/>
            <person name="Dijksterhuis J."/>
            <person name="Roader J."/>
            <person name="Houbraken J."/>
        </authorList>
    </citation>
    <scope>NUCLEOTIDE SEQUENCE</scope>
    <source>
        <strain evidence="4">M34</strain>
    </source>
</reference>
<evidence type="ECO:0000256" key="1">
    <source>
        <dbReference type="ARBA" id="ARBA00006328"/>
    </source>
</evidence>
<comment type="similarity">
    <text evidence="1">Belongs to the NmrA-type oxidoreductase family.</text>
</comment>
<evidence type="ECO:0000256" key="2">
    <source>
        <dbReference type="ARBA" id="ARBA00022857"/>
    </source>
</evidence>